<dbReference type="Proteomes" id="UP000317484">
    <property type="component" value="Unassembled WGS sequence"/>
</dbReference>
<accession>A0A521CUN9</accession>
<keyword evidence="3" id="KW-1185">Reference proteome</keyword>
<evidence type="ECO:0000313" key="3">
    <source>
        <dbReference type="Proteomes" id="UP000317484"/>
    </source>
</evidence>
<organism evidence="2 3">
    <name type="scientific">Geodermatophilus aquaeductus</name>
    <dbReference type="NCBI Taxonomy" id="1564161"/>
    <lineage>
        <taxon>Bacteria</taxon>
        <taxon>Bacillati</taxon>
        <taxon>Actinomycetota</taxon>
        <taxon>Actinomycetes</taxon>
        <taxon>Geodermatophilales</taxon>
        <taxon>Geodermatophilaceae</taxon>
        <taxon>Geodermatophilus</taxon>
    </lineage>
</organism>
<dbReference type="InterPro" id="IPR041581">
    <property type="entry name" value="Glyoxalase_6"/>
</dbReference>
<dbReference type="Pfam" id="PF18029">
    <property type="entry name" value="Glyoxalase_6"/>
    <property type="match status" value="1"/>
</dbReference>
<gene>
    <name evidence="2" type="ORF">SAMN06273567_102668</name>
</gene>
<name>A0A521CUN9_9ACTN</name>
<dbReference type="AlphaFoldDB" id="A0A521CUN9"/>
<evidence type="ECO:0000259" key="1">
    <source>
        <dbReference type="Pfam" id="PF18029"/>
    </source>
</evidence>
<dbReference type="SUPFAM" id="SSF54593">
    <property type="entry name" value="Glyoxalase/Bleomycin resistance protein/Dihydroxybiphenyl dioxygenase"/>
    <property type="match status" value="1"/>
</dbReference>
<dbReference type="EMBL" id="FXTJ01000002">
    <property type="protein sequence ID" value="SMO63166.1"/>
    <property type="molecule type" value="Genomic_DNA"/>
</dbReference>
<dbReference type="PANTHER" id="PTHR35908">
    <property type="entry name" value="HYPOTHETICAL FUSION PROTEIN"/>
    <property type="match status" value="1"/>
</dbReference>
<dbReference type="InterPro" id="IPR029068">
    <property type="entry name" value="Glyas_Bleomycin-R_OHBP_Dase"/>
</dbReference>
<dbReference type="RefSeq" id="WP_142457921.1">
    <property type="nucleotide sequence ID" value="NZ_FXTJ01000002.1"/>
</dbReference>
<dbReference type="PANTHER" id="PTHR35908:SF1">
    <property type="entry name" value="CONSERVED PROTEIN"/>
    <property type="match status" value="1"/>
</dbReference>
<reference evidence="2 3" key="1">
    <citation type="submission" date="2017-05" db="EMBL/GenBank/DDBJ databases">
        <authorList>
            <person name="Varghese N."/>
            <person name="Submissions S."/>
        </authorList>
    </citation>
    <scope>NUCLEOTIDE SEQUENCE [LARGE SCALE GENOMIC DNA]</scope>
    <source>
        <strain evidence="2 3">DSM 46834</strain>
    </source>
</reference>
<proteinExistence type="predicted"/>
<dbReference type="Gene3D" id="3.10.180.10">
    <property type="entry name" value="2,3-Dihydroxybiphenyl 1,2-Dioxygenase, domain 1"/>
    <property type="match status" value="1"/>
</dbReference>
<evidence type="ECO:0000313" key="2">
    <source>
        <dbReference type="EMBL" id="SMO63166.1"/>
    </source>
</evidence>
<protein>
    <recommendedName>
        <fullName evidence="1">Glyoxalase-like domain-containing protein</fullName>
    </recommendedName>
</protein>
<sequence length="136" mass="14837">MADAPARFKDLCIDARDHQALADWWCAAMGYVRRDRVAPPEEGWTRPPAWPVPIVDPAGRGPLIWVVPVPEEKTVKNRMHLDVVGDSAALQAAGATVVRASDARPGHEADEDAGEIAWDVLADPEGNEFCCFPPQD</sequence>
<feature type="domain" description="Glyoxalase-like" evidence="1">
    <location>
        <begin position="11"/>
        <end position="131"/>
    </location>
</feature>